<feature type="region of interest" description="Disordered" evidence="1">
    <location>
        <begin position="1"/>
        <end position="38"/>
    </location>
</feature>
<feature type="compositionally biased region" description="Low complexity" evidence="1">
    <location>
        <begin position="10"/>
        <end position="27"/>
    </location>
</feature>
<name>A0AAV4NQW8_CAEEX</name>
<protein>
    <submittedName>
        <fullName evidence="2">Uncharacterized protein</fullName>
    </submittedName>
</protein>
<evidence type="ECO:0000256" key="1">
    <source>
        <dbReference type="SAM" id="MobiDB-lite"/>
    </source>
</evidence>
<proteinExistence type="predicted"/>
<dbReference type="Proteomes" id="UP001054945">
    <property type="component" value="Unassembled WGS sequence"/>
</dbReference>
<organism evidence="2 3">
    <name type="scientific">Caerostris extrusa</name>
    <name type="common">Bark spider</name>
    <name type="synonym">Caerostris bankana</name>
    <dbReference type="NCBI Taxonomy" id="172846"/>
    <lineage>
        <taxon>Eukaryota</taxon>
        <taxon>Metazoa</taxon>
        <taxon>Ecdysozoa</taxon>
        <taxon>Arthropoda</taxon>
        <taxon>Chelicerata</taxon>
        <taxon>Arachnida</taxon>
        <taxon>Araneae</taxon>
        <taxon>Araneomorphae</taxon>
        <taxon>Entelegynae</taxon>
        <taxon>Araneoidea</taxon>
        <taxon>Araneidae</taxon>
        <taxon>Caerostris</taxon>
    </lineage>
</organism>
<evidence type="ECO:0000313" key="2">
    <source>
        <dbReference type="EMBL" id="GIX87197.1"/>
    </source>
</evidence>
<dbReference type="AlphaFoldDB" id="A0AAV4NQW8"/>
<comment type="caution">
    <text evidence="2">The sequence shown here is derived from an EMBL/GenBank/DDBJ whole genome shotgun (WGS) entry which is preliminary data.</text>
</comment>
<dbReference type="EMBL" id="BPLR01021214">
    <property type="protein sequence ID" value="GIX87197.1"/>
    <property type="molecule type" value="Genomic_DNA"/>
</dbReference>
<gene>
    <name evidence="2" type="ORF">CEXT_598001</name>
</gene>
<accession>A0AAV4NQW8</accession>
<keyword evidence="3" id="KW-1185">Reference proteome</keyword>
<sequence>MYDTVLPRKPSASRNDASAASAPPERAATTKGASPRQSRNAPFHRLLLILAINFEMIEFLPRAHVPNPFTVAARGNF</sequence>
<evidence type="ECO:0000313" key="3">
    <source>
        <dbReference type="Proteomes" id="UP001054945"/>
    </source>
</evidence>
<reference evidence="2 3" key="1">
    <citation type="submission" date="2021-06" db="EMBL/GenBank/DDBJ databases">
        <title>Caerostris extrusa draft genome.</title>
        <authorList>
            <person name="Kono N."/>
            <person name="Arakawa K."/>
        </authorList>
    </citation>
    <scope>NUCLEOTIDE SEQUENCE [LARGE SCALE GENOMIC DNA]</scope>
</reference>